<sequence length="165" mass="19428">MPEDYITEKGKIDRKRKEDAMYKRYVEKDEFGQEKFVTEHEEWEREQTQKAKAQINRAEREYEGDYELVLDEDQYIQWNMDTTMAGEGKTMTKEQRFLEAQIDAAEKKALSIQETRKSLPIYQYRDEFIAAIAQHQIIVIVGETGSGKTTQLPQYLHEAGYTKDG</sequence>
<protein>
    <recommendedName>
        <fullName evidence="4">P-loop containing nucleoside triphosphate hydrolase protein</fullName>
    </recommendedName>
</protein>
<accession>A0A136J1C1</accession>
<evidence type="ECO:0000313" key="2">
    <source>
        <dbReference type="EMBL" id="KXJ90952.1"/>
    </source>
</evidence>
<dbReference type="STRING" id="196109.A0A136J1C1"/>
<name>A0A136J1C1_9PEZI</name>
<dbReference type="SUPFAM" id="SSF52540">
    <property type="entry name" value="P-loop containing nucleoside triphosphate hydrolases"/>
    <property type="match status" value="1"/>
</dbReference>
<reference evidence="3" key="1">
    <citation type="submission" date="2016-02" db="EMBL/GenBank/DDBJ databases">
        <title>Draft genome sequence of Microdochium bolleyi, a fungal endophyte of beachgrass.</title>
        <authorList>
            <consortium name="DOE Joint Genome Institute"/>
            <person name="David A.S."/>
            <person name="May G."/>
            <person name="Haridas S."/>
            <person name="Lim J."/>
            <person name="Wang M."/>
            <person name="Labutti K."/>
            <person name="Lipzen A."/>
            <person name="Barry K."/>
            <person name="Grigoriev I.V."/>
        </authorList>
    </citation>
    <scope>NUCLEOTIDE SEQUENCE [LARGE SCALE GENOMIC DNA]</scope>
    <source>
        <strain evidence="3">J235TASD1</strain>
    </source>
</reference>
<dbReference type="EMBL" id="KQ964251">
    <property type="protein sequence ID" value="KXJ90952.1"/>
    <property type="molecule type" value="Genomic_DNA"/>
</dbReference>
<comment type="catalytic activity">
    <reaction evidence="1">
        <text>ATP + H2O = ADP + phosphate + H(+)</text>
        <dbReference type="Rhea" id="RHEA:13065"/>
        <dbReference type="ChEBI" id="CHEBI:15377"/>
        <dbReference type="ChEBI" id="CHEBI:15378"/>
        <dbReference type="ChEBI" id="CHEBI:30616"/>
        <dbReference type="ChEBI" id="CHEBI:43474"/>
        <dbReference type="ChEBI" id="CHEBI:456216"/>
        <dbReference type="EC" id="3.6.4.13"/>
    </reaction>
</comment>
<dbReference type="GO" id="GO:0003724">
    <property type="term" value="F:RNA helicase activity"/>
    <property type="evidence" value="ECO:0007669"/>
    <property type="project" value="UniProtKB-EC"/>
</dbReference>
<dbReference type="GO" id="GO:0071013">
    <property type="term" value="C:catalytic step 2 spliceosome"/>
    <property type="evidence" value="ECO:0007669"/>
    <property type="project" value="TreeGrafter"/>
</dbReference>
<evidence type="ECO:0008006" key="4">
    <source>
        <dbReference type="Google" id="ProtNLM"/>
    </source>
</evidence>
<dbReference type="OrthoDB" id="10253254at2759"/>
<dbReference type="Gene3D" id="3.40.50.300">
    <property type="entry name" value="P-loop containing nucleotide triphosphate hydrolases"/>
    <property type="match status" value="1"/>
</dbReference>
<dbReference type="AlphaFoldDB" id="A0A136J1C1"/>
<dbReference type="PANTHER" id="PTHR18934">
    <property type="entry name" value="ATP-DEPENDENT RNA HELICASE"/>
    <property type="match status" value="1"/>
</dbReference>
<dbReference type="Proteomes" id="UP000070501">
    <property type="component" value="Unassembled WGS sequence"/>
</dbReference>
<keyword evidence="3" id="KW-1185">Reference proteome</keyword>
<gene>
    <name evidence="2" type="ORF">Micbo1qcDRAFT_163649</name>
</gene>
<organism evidence="2 3">
    <name type="scientific">Microdochium bolleyi</name>
    <dbReference type="NCBI Taxonomy" id="196109"/>
    <lineage>
        <taxon>Eukaryota</taxon>
        <taxon>Fungi</taxon>
        <taxon>Dikarya</taxon>
        <taxon>Ascomycota</taxon>
        <taxon>Pezizomycotina</taxon>
        <taxon>Sordariomycetes</taxon>
        <taxon>Xylariomycetidae</taxon>
        <taxon>Xylariales</taxon>
        <taxon>Microdochiaceae</taxon>
        <taxon>Microdochium</taxon>
    </lineage>
</organism>
<evidence type="ECO:0000256" key="1">
    <source>
        <dbReference type="ARBA" id="ARBA00047984"/>
    </source>
</evidence>
<dbReference type="InParanoid" id="A0A136J1C1"/>
<feature type="non-terminal residue" evidence="2">
    <location>
        <position position="165"/>
    </location>
</feature>
<dbReference type="GO" id="GO:0003723">
    <property type="term" value="F:RNA binding"/>
    <property type="evidence" value="ECO:0007669"/>
    <property type="project" value="TreeGrafter"/>
</dbReference>
<proteinExistence type="predicted"/>
<dbReference type="InterPro" id="IPR027417">
    <property type="entry name" value="P-loop_NTPase"/>
</dbReference>
<dbReference type="PANTHER" id="PTHR18934:SF83">
    <property type="entry name" value="PRE-MRNA-SPLICING FACTOR ATP-DEPENDENT RNA HELICASE DHX16"/>
    <property type="match status" value="1"/>
</dbReference>
<evidence type="ECO:0000313" key="3">
    <source>
        <dbReference type="Proteomes" id="UP000070501"/>
    </source>
</evidence>